<comment type="similarity">
    <text evidence="1 4">Belongs to the glycosyl hydrolase 26 family.</text>
</comment>
<gene>
    <name evidence="7" type="ORF">GA0070618_1085</name>
</gene>
<dbReference type="GO" id="GO:0016985">
    <property type="term" value="F:mannan endo-1,4-beta-mannosidase activity"/>
    <property type="evidence" value="ECO:0007669"/>
    <property type="project" value="InterPro"/>
</dbReference>
<dbReference type="AlphaFoldDB" id="A0A1C4VAC5"/>
<feature type="domain" description="GH26" evidence="6">
    <location>
        <begin position="41"/>
        <end position="327"/>
    </location>
</feature>
<evidence type="ECO:0000313" key="8">
    <source>
        <dbReference type="Proteomes" id="UP000198253"/>
    </source>
</evidence>
<evidence type="ECO:0000256" key="3">
    <source>
        <dbReference type="ARBA" id="ARBA00023295"/>
    </source>
</evidence>
<dbReference type="EMBL" id="LT607413">
    <property type="protein sequence ID" value="SCE80892.1"/>
    <property type="molecule type" value="Genomic_DNA"/>
</dbReference>
<dbReference type="PANTHER" id="PTHR40079:SF4">
    <property type="entry name" value="GH26 DOMAIN-CONTAINING PROTEIN-RELATED"/>
    <property type="match status" value="1"/>
</dbReference>
<dbReference type="Proteomes" id="UP000198253">
    <property type="component" value="Chromosome I"/>
</dbReference>
<dbReference type="RefSeq" id="WP_088980649.1">
    <property type="nucleotide sequence ID" value="NZ_JBITFW010000019.1"/>
</dbReference>
<proteinExistence type="inferred from homology"/>
<name>A0A1C4VAC5_MICEC</name>
<dbReference type="SUPFAM" id="SSF51445">
    <property type="entry name" value="(Trans)glycosidases"/>
    <property type="match status" value="1"/>
</dbReference>
<dbReference type="PROSITE" id="PS51764">
    <property type="entry name" value="GH26"/>
    <property type="match status" value="1"/>
</dbReference>
<dbReference type="Gene3D" id="3.20.20.80">
    <property type="entry name" value="Glycosidases"/>
    <property type="match status" value="1"/>
</dbReference>
<feature type="active site" description="Nucleophile" evidence="4">
    <location>
        <position position="271"/>
    </location>
</feature>
<organism evidence="7 8">
    <name type="scientific">Micromonospora echinospora</name>
    <name type="common">Micromonospora purpurea</name>
    <dbReference type="NCBI Taxonomy" id="1877"/>
    <lineage>
        <taxon>Bacteria</taxon>
        <taxon>Bacillati</taxon>
        <taxon>Actinomycetota</taxon>
        <taxon>Actinomycetes</taxon>
        <taxon>Micromonosporales</taxon>
        <taxon>Micromonosporaceae</taxon>
        <taxon>Micromonospora</taxon>
    </lineage>
</organism>
<feature type="region of interest" description="Disordered" evidence="5">
    <location>
        <begin position="22"/>
        <end position="43"/>
    </location>
</feature>
<dbReference type="PANTHER" id="PTHR40079">
    <property type="entry name" value="MANNAN ENDO-1,4-BETA-MANNOSIDASE E-RELATED"/>
    <property type="match status" value="1"/>
</dbReference>
<evidence type="ECO:0000259" key="6">
    <source>
        <dbReference type="PROSITE" id="PS51764"/>
    </source>
</evidence>
<evidence type="ECO:0000256" key="1">
    <source>
        <dbReference type="ARBA" id="ARBA00007754"/>
    </source>
</evidence>
<dbReference type="InterPro" id="IPR022790">
    <property type="entry name" value="GH26_dom"/>
</dbReference>
<evidence type="ECO:0000256" key="2">
    <source>
        <dbReference type="ARBA" id="ARBA00022801"/>
    </source>
</evidence>
<keyword evidence="8" id="KW-1185">Reference proteome</keyword>
<evidence type="ECO:0000313" key="7">
    <source>
        <dbReference type="EMBL" id="SCE80892.1"/>
    </source>
</evidence>
<reference evidence="8" key="1">
    <citation type="submission" date="2016-06" db="EMBL/GenBank/DDBJ databases">
        <authorList>
            <person name="Varghese N."/>
            <person name="Submissions Spin"/>
        </authorList>
    </citation>
    <scope>NUCLEOTIDE SEQUENCE [LARGE SCALE GENOMIC DNA]</scope>
    <source>
        <strain evidence="8">DSM 43816</strain>
    </source>
</reference>
<feature type="active site" description="Proton donor" evidence="4">
    <location>
        <position position="167"/>
    </location>
</feature>
<dbReference type="Pfam" id="PF02156">
    <property type="entry name" value="Glyco_hydro_26"/>
    <property type="match status" value="1"/>
</dbReference>
<keyword evidence="2 4" id="KW-0378">Hydrolase</keyword>
<accession>A0A1C4VAC5</accession>
<dbReference type="OrthoDB" id="9816550at2"/>
<dbReference type="GO" id="GO:0006080">
    <property type="term" value="P:substituted mannan metabolic process"/>
    <property type="evidence" value="ECO:0007669"/>
    <property type="project" value="InterPro"/>
</dbReference>
<keyword evidence="3 4" id="KW-0326">Glycosidase</keyword>
<dbReference type="InParanoid" id="A0A1C4VAC5"/>
<evidence type="ECO:0000256" key="5">
    <source>
        <dbReference type="SAM" id="MobiDB-lite"/>
    </source>
</evidence>
<evidence type="ECO:0000256" key="4">
    <source>
        <dbReference type="PROSITE-ProRule" id="PRU01100"/>
    </source>
</evidence>
<sequence length="341" mass="38083">MGVNTLVLLLLSGWVVHHSLGTPPTSVPPAGTSVTGDGSADGATRIPTKQEVMSAKGYRFGLSAPQVPWSKAEIDAVAAKAGVRPNLLQYFVKWTEEFRPDAVDAAYRQGAVPVVSWEPWSGGKDRVNQPDYALRRIIAGEHDEYLVRFATAVRDQRWPVALRFAHEMNGNWYPWSEKRSGNRPGEYVKAWRHVHDVFSKVGATNVIWIWSPNIIRPVPNVSLKALYPGDKYVDWIGMVGYSTSERTAAALFEPTLRKLRAFTDRPLLITETASEPGSFRLPWIRDLFVWLADRTDVIGFVWFEYDQVDGGSGDWRFTTDAKAVEAFRTGIAKLPLAPTPS</sequence>
<protein>
    <submittedName>
        <fullName evidence="7">Glycosyl hydrolase family 26</fullName>
    </submittedName>
</protein>
<dbReference type="InterPro" id="IPR000805">
    <property type="entry name" value="Glyco_hydro_26"/>
</dbReference>
<dbReference type="InterPro" id="IPR017853">
    <property type="entry name" value="GH"/>
</dbReference>